<dbReference type="PANTHER" id="PTHR11748">
    <property type="entry name" value="D-LACTATE DEHYDROGENASE"/>
    <property type="match status" value="1"/>
</dbReference>
<dbReference type="InterPro" id="IPR036318">
    <property type="entry name" value="FAD-bd_PCMH-like_sf"/>
</dbReference>
<dbReference type="SUPFAM" id="SSF56176">
    <property type="entry name" value="FAD-binding/transporter-associated domain-like"/>
    <property type="match status" value="1"/>
</dbReference>
<dbReference type="InterPro" id="IPR006094">
    <property type="entry name" value="Oxid_FAD_bind_N"/>
</dbReference>
<dbReference type="InterPro" id="IPR016166">
    <property type="entry name" value="FAD-bd_PCMH"/>
</dbReference>
<accession>A0ABW5QZY4</accession>
<gene>
    <name evidence="4" type="ORF">ACFSW5_16140</name>
</gene>
<evidence type="ECO:0000256" key="2">
    <source>
        <dbReference type="ARBA" id="ARBA00023002"/>
    </source>
</evidence>
<reference evidence="5" key="1">
    <citation type="journal article" date="2019" name="Int. J. Syst. Evol. Microbiol.">
        <title>The Global Catalogue of Microorganisms (GCM) 10K type strain sequencing project: providing services to taxonomists for standard genome sequencing and annotation.</title>
        <authorList>
            <consortium name="The Broad Institute Genomics Platform"/>
            <consortium name="The Broad Institute Genome Sequencing Center for Infectious Disease"/>
            <person name="Wu L."/>
            <person name="Ma J."/>
        </authorList>
    </citation>
    <scope>NUCLEOTIDE SEQUENCE [LARGE SCALE GENOMIC DNA]</scope>
    <source>
        <strain evidence="5">TISTR 1827</strain>
    </source>
</reference>
<keyword evidence="1" id="KW-0285">Flavoprotein</keyword>
<dbReference type="RefSeq" id="WP_379275065.1">
    <property type="nucleotide sequence ID" value="NZ_JBHUGT010000012.1"/>
</dbReference>
<dbReference type="PROSITE" id="PS51387">
    <property type="entry name" value="FAD_PCMH"/>
    <property type="match status" value="1"/>
</dbReference>
<evidence type="ECO:0000313" key="5">
    <source>
        <dbReference type="Proteomes" id="UP001597493"/>
    </source>
</evidence>
<protein>
    <submittedName>
        <fullName evidence="4">FAD-binding oxidoreductase</fullName>
    </submittedName>
</protein>
<dbReference type="Gene3D" id="3.30.465.10">
    <property type="match status" value="1"/>
</dbReference>
<keyword evidence="5" id="KW-1185">Reference proteome</keyword>
<evidence type="ECO:0000256" key="1">
    <source>
        <dbReference type="ARBA" id="ARBA00022630"/>
    </source>
</evidence>
<dbReference type="InterPro" id="IPR016169">
    <property type="entry name" value="FAD-bd_PCMH_sub2"/>
</dbReference>
<keyword evidence="2" id="KW-0560">Oxidoreductase</keyword>
<feature type="domain" description="FAD-binding PCMH-type" evidence="3">
    <location>
        <begin position="43"/>
        <end position="215"/>
    </location>
</feature>
<evidence type="ECO:0000313" key="4">
    <source>
        <dbReference type="EMBL" id="MFD2661785.1"/>
    </source>
</evidence>
<dbReference type="Pfam" id="PF01565">
    <property type="entry name" value="FAD_binding_4"/>
    <property type="match status" value="1"/>
</dbReference>
<evidence type="ECO:0000259" key="3">
    <source>
        <dbReference type="PROSITE" id="PS51387"/>
    </source>
</evidence>
<dbReference type="Proteomes" id="UP001597493">
    <property type="component" value="Unassembled WGS sequence"/>
</dbReference>
<dbReference type="PANTHER" id="PTHR11748:SF119">
    <property type="entry name" value="D-2-HYDROXYGLUTARATE DEHYDROGENASE"/>
    <property type="match status" value="1"/>
</dbReference>
<sequence length="442" mass="49742">MTGNWKARLAERLDPACLLWDEPSLAKYSMDYHHFSPVLSRELKDKAAECIVSPRSEEELDLALSILTDERVPVTVRGNGTGNYGQAVPLTGGAVLNLANMNRVLEIGDGYAVVEPGARLGKIDEAAREQGQEVLIMPSTFHTASIGGFISGGFGGIGSITWGTIWDGFVEEITVKTIESPPQTFKLAGDEIRPYLHTYGVVGIISELRIKLAPRVEYMQWAITFEDWENAVRFGMELAQDDSVKKRLVSVHEAPIAQYFKALKLPHDRAAALLEVDERGEDALLALAAARNGRVERRVTADKYRKGIGVSDFTWNHTTLWARKADTSLTYLQTTHNWDTVFEEMALIKREFPEVMQHLEFNKQAGKLRIAGLPLLRYESDERLNAIIARYDEIGAPVSNPHTWDLEDGGRSYTRRKLWELKRENDPYLLLNQLKLKAYSQI</sequence>
<proteinExistence type="predicted"/>
<comment type="caution">
    <text evidence="4">The sequence shown here is derived from an EMBL/GenBank/DDBJ whole genome shotgun (WGS) entry which is preliminary data.</text>
</comment>
<dbReference type="EMBL" id="JBHUMY010000016">
    <property type="protein sequence ID" value="MFD2661785.1"/>
    <property type="molecule type" value="Genomic_DNA"/>
</dbReference>
<name>A0ABW5QZY4_9BACL</name>
<organism evidence="4 5">
    <name type="scientific">Paenibacillus thailandensis</name>
    <dbReference type="NCBI Taxonomy" id="393250"/>
    <lineage>
        <taxon>Bacteria</taxon>
        <taxon>Bacillati</taxon>
        <taxon>Bacillota</taxon>
        <taxon>Bacilli</taxon>
        <taxon>Bacillales</taxon>
        <taxon>Paenibacillaceae</taxon>
        <taxon>Paenibacillus</taxon>
    </lineage>
</organism>